<organism evidence="1 2">
    <name type="scientific">Anas platyrhynchos</name>
    <name type="common">Mallard</name>
    <name type="synonym">Anas boschas</name>
    <dbReference type="NCBI Taxonomy" id="8839"/>
    <lineage>
        <taxon>Eukaryota</taxon>
        <taxon>Metazoa</taxon>
        <taxon>Chordata</taxon>
        <taxon>Craniata</taxon>
        <taxon>Vertebrata</taxon>
        <taxon>Euteleostomi</taxon>
        <taxon>Archelosauria</taxon>
        <taxon>Archosauria</taxon>
        <taxon>Dinosauria</taxon>
        <taxon>Saurischia</taxon>
        <taxon>Theropoda</taxon>
        <taxon>Coelurosauria</taxon>
        <taxon>Aves</taxon>
        <taxon>Neognathae</taxon>
        <taxon>Galloanserae</taxon>
        <taxon>Anseriformes</taxon>
        <taxon>Anatidae</taxon>
        <taxon>Anatinae</taxon>
        <taxon>Anas</taxon>
    </lineage>
</organism>
<dbReference type="EMBL" id="KB742984">
    <property type="protein sequence ID" value="EOB02196.1"/>
    <property type="molecule type" value="Genomic_DNA"/>
</dbReference>
<proteinExistence type="predicted"/>
<dbReference type="Proteomes" id="UP000296049">
    <property type="component" value="Unassembled WGS sequence"/>
</dbReference>
<evidence type="ECO:0000313" key="2">
    <source>
        <dbReference type="Proteomes" id="UP000296049"/>
    </source>
</evidence>
<protein>
    <submittedName>
        <fullName evidence="1">Uncharacterized protein</fullName>
    </submittedName>
</protein>
<name>R0JX88_ANAPL</name>
<sequence length="679" mass="75606">MDCSSFPEKSIVNMYQAERHNGNMLVQCSCLLIVFPGAAHKLHPTGAAVSMGSTEKTAGQFNLWTAGISEDSLSMKSPPGAHPCRTGASNTQHMKEGYRCRTRGVATHTTAICLRFGPDEIEVNSFGIDNFHQAVRSRDEATRRRLDIPLDKVSYANPHPWVAACPCIFFNGLQDDQLALATKFQLELTTVFKDEEWLMHFVYAAHFIEKAEPDHKHQGLLPWAGEEEGTGIWEEEMMIWCWQTSVFGSKCCGTLKDQIIKRARKDCLPEVALCLLPTPKKLRTEMNPFISIHKRIYNTKLQCVTKGLEASFSEGPDRLKTWHCTRGSMMVTFQTTGGLRGMDMSERDSVSWMSSRMWDKQHVSRLMNLNPGIMKNTKLQLLLLMHSPDPLAYSIILLNGILQSAAAQEHQSSLWQRQCFIETDVVSTWGERFGLCGSTDIPQRKQIRCGMLVDCMPLTALIHIFAWQIKCILFPSWHISVLSEHRSSAPSPTGAAPTSRTCMESKLKHKPCDSQENTCTNINSPHTWSTLSVKEQLIFEGELTKISGTEPQSQPRLSSHLFIYSSSRFAEFLEYGWHMSLGSPSSGQDSSLRLITCYPEPDMLPQNQQKVVITLKVLKTNVGDSPASCLALGQQMALSGGQTISTFQGTNENVSKDVCTAVKTGAAAALSSEKCGRPT</sequence>
<accession>R0JX88</accession>
<gene>
    <name evidence="1" type="ORF">Anapl_05372</name>
</gene>
<reference evidence="2" key="1">
    <citation type="journal article" date="2013" name="Nat. Genet.">
        <title>The duck genome and transcriptome provide insight into an avian influenza virus reservoir species.</title>
        <authorList>
            <person name="Huang Y."/>
            <person name="Li Y."/>
            <person name="Burt D.W."/>
            <person name="Chen H."/>
            <person name="Zhang Y."/>
            <person name="Qian W."/>
            <person name="Kim H."/>
            <person name="Gan S."/>
            <person name="Zhao Y."/>
            <person name="Li J."/>
            <person name="Yi K."/>
            <person name="Feng H."/>
            <person name="Zhu P."/>
            <person name="Li B."/>
            <person name="Liu Q."/>
            <person name="Fairley S."/>
            <person name="Magor K.E."/>
            <person name="Du Z."/>
            <person name="Hu X."/>
            <person name="Goodman L."/>
            <person name="Tafer H."/>
            <person name="Vignal A."/>
            <person name="Lee T."/>
            <person name="Kim K.W."/>
            <person name="Sheng Z."/>
            <person name="An Y."/>
            <person name="Searle S."/>
            <person name="Herrero J."/>
            <person name="Groenen M.A."/>
            <person name="Crooijmans R.P."/>
            <person name="Faraut T."/>
            <person name="Cai Q."/>
            <person name="Webster R.G."/>
            <person name="Aldridge J.R."/>
            <person name="Warren W.C."/>
            <person name="Bartschat S."/>
            <person name="Kehr S."/>
            <person name="Marz M."/>
            <person name="Stadler P.F."/>
            <person name="Smith J."/>
            <person name="Kraus R.H."/>
            <person name="Zhao Y."/>
            <person name="Ren L."/>
            <person name="Fei J."/>
            <person name="Morisson M."/>
            <person name="Kaiser P."/>
            <person name="Griffin D.K."/>
            <person name="Rao M."/>
            <person name="Pitel F."/>
            <person name="Wang J."/>
            <person name="Li N."/>
        </authorList>
    </citation>
    <scope>NUCLEOTIDE SEQUENCE [LARGE SCALE GENOMIC DNA]</scope>
</reference>
<evidence type="ECO:0000313" key="1">
    <source>
        <dbReference type="EMBL" id="EOB02196.1"/>
    </source>
</evidence>
<keyword evidence="2" id="KW-1185">Reference proteome</keyword>
<dbReference type="AlphaFoldDB" id="R0JX88"/>